<protein>
    <submittedName>
        <fullName evidence="1">Uncharacterized protein</fullName>
    </submittedName>
</protein>
<sequence>VDLFLVVDHLDRHASHPKHLGIGQTLVPQRIEACNRDGGWSEPGVVCSTDWCRQRFGSQILISGEGLGEPPHGGQLEEVALGVLLPRRPPARVVVGVCGRVDQELVGDRRG</sequence>
<dbReference type="EMBL" id="UINC01041150">
    <property type="protein sequence ID" value="SVB42021.1"/>
    <property type="molecule type" value="Genomic_DNA"/>
</dbReference>
<feature type="non-terminal residue" evidence="1">
    <location>
        <position position="111"/>
    </location>
</feature>
<accession>A0A382DW99</accession>
<name>A0A382DW99_9ZZZZ</name>
<reference evidence="1" key="1">
    <citation type="submission" date="2018-05" db="EMBL/GenBank/DDBJ databases">
        <authorList>
            <person name="Lanie J.A."/>
            <person name="Ng W.-L."/>
            <person name="Kazmierczak K.M."/>
            <person name="Andrzejewski T.M."/>
            <person name="Davidsen T.M."/>
            <person name="Wayne K.J."/>
            <person name="Tettelin H."/>
            <person name="Glass J.I."/>
            <person name="Rusch D."/>
            <person name="Podicherti R."/>
            <person name="Tsui H.-C.T."/>
            <person name="Winkler M.E."/>
        </authorList>
    </citation>
    <scope>NUCLEOTIDE SEQUENCE</scope>
</reference>
<feature type="non-terminal residue" evidence="1">
    <location>
        <position position="1"/>
    </location>
</feature>
<evidence type="ECO:0000313" key="1">
    <source>
        <dbReference type="EMBL" id="SVB42021.1"/>
    </source>
</evidence>
<gene>
    <name evidence="1" type="ORF">METZ01_LOCUS194875</name>
</gene>
<dbReference type="AlphaFoldDB" id="A0A382DW99"/>
<organism evidence="1">
    <name type="scientific">marine metagenome</name>
    <dbReference type="NCBI Taxonomy" id="408172"/>
    <lineage>
        <taxon>unclassified sequences</taxon>
        <taxon>metagenomes</taxon>
        <taxon>ecological metagenomes</taxon>
    </lineage>
</organism>
<proteinExistence type="predicted"/>